<dbReference type="InterPro" id="IPR027417">
    <property type="entry name" value="P-loop_NTPase"/>
</dbReference>
<comment type="catalytic activity">
    <reaction evidence="6">
        <text>AMP + ATP = 2 ADP</text>
        <dbReference type="Rhea" id="RHEA:12973"/>
        <dbReference type="ChEBI" id="CHEBI:30616"/>
        <dbReference type="ChEBI" id="CHEBI:456215"/>
        <dbReference type="ChEBI" id="CHEBI:456216"/>
        <dbReference type="EC" id="2.7.4.3"/>
    </reaction>
</comment>
<evidence type="ECO:0000256" key="2">
    <source>
        <dbReference type="ARBA" id="ARBA00022727"/>
    </source>
</evidence>
<evidence type="ECO:0000256" key="4">
    <source>
        <dbReference type="ARBA" id="ARBA00022777"/>
    </source>
</evidence>
<dbReference type="Proteomes" id="UP000176997">
    <property type="component" value="Unassembled WGS sequence"/>
</dbReference>
<name>A0A1G2S6P0_9BACT</name>
<evidence type="ECO:0000256" key="3">
    <source>
        <dbReference type="ARBA" id="ARBA00022741"/>
    </source>
</evidence>
<protein>
    <recommendedName>
        <fullName evidence="6">Adenylate kinase</fullName>
        <ecNumber evidence="6">2.7.4.3</ecNumber>
    </recommendedName>
</protein>
<keyword evidence="4 5" id="KW-0418">Kinase</keyword>
<dbReference type="EC" id="2.7.4.3" evidence="6"/>
<evidence type="ECO:0000256" key="1">
    <source>
        <dbReference type="ARBA" id="ARBA00022679"/>
    </source>
</evidence>
<dbReference type="AlphaFoldDB" id="A0A1G2S6P0"/>
<dbReference type="Gene3D" id="3.40.50.300">
    <property type="entry name" value="P-loop containing nucleotide triphosphate hydrolases"/>
    <property type="match status" value="1"/>
</dbReference>
<sequence length="199" mass="23225">MEHPQTFVFFGRSGSGKGTQARLLVEYLEKETPHKALYIETGARFREFTEKNNNFTSELTREVMEHGRLMPEFLPVWVWADTLINQFTGNEHLVLDGLSRRAHEAPVLHSALAFYKRENPHIIYLNISHKRAFDMLKSRGRADDTDENINRRLSWFDDHVVPAINYFKNHDYFKFHEIDGSGTIEEVHDTVIRAILKPA</sequence>
<comment type="subunit">
    <text evidence="6">Monomer.</text>
</comment>
<dbReference type="EMBL" id="MHUS01000019">
    <property type="protein sequence ID" value="OHA80716.1"/>
    <property type="molecule type" value="Genomic_DNA"/>
</dbReference>
<dbReference type="GO" id="GO:0005737">
    <property type="term" value="C:cytoplasm"/>
    <property type="evidence" value="ECO:0007669"/>
    <property type="project" value="UniProtKB-SubCell"/>
</dbReference>
<dbReference type="Pfam" id="PF00406">
    <property type="entry name" value="ADK"/>
    <property type="match status" value="1"/>
</dbReference>
<evidence type="ECO:0000256" key="5">
    <source>
        <dbReference type="RuleBase" id="RU003330"/>
    </source>
</evidence>
<gene>
    <name evidence="7" type="ORF">A2675_02365</name>
</gene>
<organism evidence="7 8">
    <name type="scientific">Candidatus Yonathbacteria bacterium RIFCSPHIGHO2_01_FULL_51_10</name>
    <dbReference type="NCBI Taxonomy" id="1802723"/>
    <lineage>
        <taxon>Bacteria</taxon>
        <taxon>Candidatus Yonathiibacteriota</taxon>
    </lineage>
</organism>
<dbReference type="GO" id="GO:0004017">
    <property type="term" value="F:AMP kinase activity"/>
    <property type="evidence" value="ECO:0007669"/>
    <property type="project" value="UniProtKB-EC"/>
</dbReference>
<dbReference type="GO" id="GO:0005524">
    <property type="term" value="F:ATP binding"/>
    <property type="evidence" value="ECO:0007669"/>
    <property type="project" value="UniProtKB-KW"/>
</dbReference>
<keyword evidence="2" id="KW-0545">Nucleotide biosynthesis</keyword>
<comment type="similarity">
    <text evidence="5">Belongs to the adenylate kinase family.</text>
</comment>
<proteinExistence type="inferred from homology"/>
<reference evidence="7 8" key="1">
    <citation type="journal article" date="2016" name="Nat. Commun.">
        <title>Thousands of microbial genomes shed light on interconnected biogeochemical processes in an aquifer system.</title>
        <authorList>
            <person name="Anantharaman K."/>
            <person name="Brown C.T."/>
            <person name="Hug L.A."/>
            <person name="Sharon I."/>
            <person name="Castelle C.J."/>
            <person name="Probst A.J."/>
            <person name="Thomas B.C."/>
            <person name="Singh A."/>
            <person name="Wilkins M.J."/>
            <person name="Karaoz U."/>
            <person name="Brodie E.L."/>
            <person name="Williams K.H."/>
            <person name="Hubbard S.S."/>
            <person name="Banfield J.F."/>
        </authorList>
    </citation>
    <scope>NUCLEOTIDE SEQUENCE [LARGE SCALE GENOMIC DNA]</scope>
</reference>
<evidence type="ECO:0000256" key="6">
    <source>
        <dbReference type="RuleBase" id="RU003331"/>
    </source>
</evidence>
<comment type="caution">
    <text evidence="7">The sequence shown here is derived from an EMBL/GenBank/DDBJ whole genome shotgun (WGS) entry which is preliminary data.</text>
</comment>
<comment type="subcellular location">
    <subcellularLocation>
        <location evidence="6">Cytoplasm</location>
    </subcellularLocation>
</comment>
<keyword evidence="1 5" id="KW-0808">Transferase</keyword>
<dbReference type="PANTHER" id="PTHR23359">
    <property type="entry name" value="NUCLEOTIDE KINASE"/>
    <property type="match status" value="1"/>
</dbReference>
<keyword evidence="6" id="KW-0067">ATP-binding</keyword>
<dbReference type="SUPFAM" id="SSF52540">
    <property type="entry name" value="P-loop containing nucleoside triphosphate hydrolases"/>
    <property type="match status" value="1"/>
</dbReference>
<dbReference type="InterPro" id="IPR000850">
    <property type="entry name" value="Adenylat/UMP-CMP_kin"/>
</dbReference>
<accession>A0A1G2S6P0</accession>
<evidence type="ECO:0000313" key="8">
    <source>
        <dbReference type="Proteomes" id="UP000176997"/>
    </source>
</evidence>
<dbReference type="PRINTS" id="PR00094">
    <property type="entry name" value="ADENYLTKNASE"/>
</dbReference>
<dbReference type="STRING" id="1802723.A2675_02365"/>
<keyword evidence="3 6" id="KW-0547">Nucleotide-binding</keyword>
<evidence type="ECO:0000313" key="7">
    <source>
        <dbReference type="EMBL" id="OHA80716.1"/>
    </source>
</evidence>